<evidence type="ECO:0000256" key="3">
    <source>
        <dbReference type="ARBA" id="ARBA00022679"/>
    </source>
</evidence>
<dbReference type="EMBL" id="FORX01000022">
    <property type="protein sequence ID" value="SFK39159.1"/>
    <property type="molecule type" value="Genomic_DNA"/>
</dbReference>
<evidence type="ECO:0000259" key="8">
    <source>
        <dbReference type="Pfam" id="PF00884"/>
    </source>
</evidence>
<keyword evidence="6 7" id="KW-0472">Membrane</keyword>
<dbReference type="InterPro" id="IPR017850">
    <property type="entry name" value="Alkaline_phosphatase_core_sf"/>
</dbReference>
<sequence>MDLIISITLFSICISSFFINKKYLFSMIICMWIWYLVQFVAITPLDPKYIIILYGICFVPSIIVSIRSNNRFYGYFSAFFKFLMLLICFIFIVMSSLVMSYYHVYGQFGETQLLGVLQTNVNESLEGLKIFVGLRFFVYFILFCTLINIPGILSRFSRIKCSNLNNLKLSVRFAMSLLSVVYVAYVCLHQDFDQKNMMVRLVKSYFKTYKRSFEIVEQRKSIQVPDYVLRSVAENKTIILVVGESVTRNHMGAYGYFRDTTPWLNQQVEEGKALLFENAFSSHALTALTVPLILSESGQKHFDDIPTLPSVINILSKFNFNTYWFSNQGQLQGALYLFPLLNESKFKYFSTVQYLNRSKKYDFELIDHIRKNVDFSKSNFVVVHLMGSHFHYKYRYPKDFTPNLQDIEIGFYGIHKPDKIDKIDSYDKSIAYTDYFLESLSKTFKDDDNVAIVYVSDHGESVVGNFQHDYSKEMNTDIFSIPFFVWTSNGFINNFKSDLNILMKYVGNYFTNDRTNDIIKYLSGIDVKLSDVFYSSYEDVYILHGKKKLQDITTGVIKDNVERIRSHFDSLCISGKTNTLKKIMIAEESGFDGVEIDLMYDELSENLLVADQHKNSGLALNIYLNQMKNWNYKRLLLRINNISHDNYARVLAILNNLNVNYNIIDKTLLLLPLDKTMSSMGNWNLLRNFDIYNKGDDKNCIYLLNREEIDIDFNKFISGGKFVYFLDDLNIIKKTNMMMGSNTFDFVVYKVVTDGEL</sequence>
<feature type="transmembrane region" description="Helical" evidence="7">
    <location>
        <begin position="49"/>
        <end position="66"/>
    </location>
</feature>
<dbReference type="PANTHER" id="PTHR30443">
    <property type="entry name" value="INNER MEMBRANE PROTEIN"/>
    <property type="match status" value="1"/>
</dbReference>
<feature type="domain" description="Sulfatase N-terminal" evidence="8">
    <location>
        <begin position="236"/>
        <end position="491"/>
    </location>
</feature>
<keyword evidence="4 7" id="KW-0812">Transmembrane</keyword>
<dbReference type="RefSeq" id="WP_092378620.1">
    <property type="nucleotide sequence ID" value="NZ_FORX01000022.1"/>
</dbReference>
<feature type="transmembrane region" description="Helical" evidence="7">
    <location>
        <begin position="169"/>
        <end position="186"/>
    </location>
</feature>
<dbReference type="Gene3D" id="3.40.720.10">
    <property type="entry name" value="Alkaline Phosphatase, subunit A"/>
    <property type="match status" value="1"/>
</dbReference>
<evidence type="ECO:0000256" key="4">
    <source>
        <dbReference type="ARBA" id="ARBA00022692"/>
    </source>
</evidence>
<reference evidence="10" key="1">
    <citation type="submission" date="2016-10" db="EMBL/GenBank/DDBJ databases">
        <authorList>
            <person name="Varghese N."/>
            <person name="Submissions S."/>
        </authorList>
    </citation>
    <scope>NUCLEOTIDE SEQUENCE [LARGE SCALE GENOMIC DNA]</scope>
    <source>
        <strain evidence="10">DSM 5918</strain>
    </source>
</reference>
<evidence type="ECO:0000313" key="10">
    <source>
        <dbReference type="Proteomes" id="UP000198635"/>
    </source>
</evidence>
<dbReference type="InterPro" id="IPR040423">
    <property type="entry name" value="PEA_transferase"/>
</dbReference>
<feature type="transmembrane region" description="Helical" evidence="7">
    <location>
        <begin position="23"/>
        <end position="43"/>
    </location>
</feature>
<dbReference type="Pfam" id="PF00884">
    <property type="entry name" value="Sulfatase"/>
    <property type="match status" value="1"/>
</dbReference>
<evidence type="ECO:0000256" key="7">
    <source>
        <dbReference type="SAM" id="Phobius"/>
    </source>
</evidence>
<keyword evidence="10" id="KW-1185">Reference proteome</keyword>
<dbReference type="CDD" id="cd16017">
    <property type="entry name" value="LptA"/>
    <property type="match status" value="1"/>
</dbReference>
<feature type="transmembrane region" description="Helical" evidence="7">
    <location>
        <begin position="78"/>
        <end position="102"/>
    </location>
</feature>
<proteinExistence type="predicted"/>
<keyword evidence="2" id="KW-1003">Cell membrane</keyword>
<dbReference type="InterPro" id="IPR058130">
    <property type="entry name" value="PEA_transf_C"/>
</dbReference>
<protein>
    <submittedName>
        <fullName evidence="9">Phosphoethanolamine transferase for glucans (OPG), alkaline phosphatase superfamily</fullName>
    </submittedName>
</protein>
<keyword evidence="3 9" id="KW-0808">Transferase</keyword>
<dbReference type="AlphaFoldDB" id="A0A1I3Z6J0"/>
<dbReference type="GO" id="GO:0016776">
    <property type="term" value="F:phosphotransferase activity, phosphate group as acceptor"/>
    <property type="evidence" value="ECO:0007669"/>
    <property type="project" value="TreeGrafter"/>
</dbReference>
<gene>
    <name evidence="9" type="ORF">SAMN04488082_12257</name>
</gene>
<dbReference type="GO" id="GO:0009244">
    <property type="term" value="P:lipopolysaccharide core region biosynthetic process"/>
    <property type="evidence" value="ECO:0007669"/>
    <property type="project" value="TreeGrafter"/>
</dbReference>
<accession>A0A1I3Z6J0</accession>
<organism evidence="9 10">
    <name type="scientific">Desulfomicrobium apsheronum</name>
    <dbReference type="NCBI Taxonomy" id="52560"/>
    <lineage>
        <taxon>Bacteria</taxon>
        <taxon>Pseudomonadati</taxon>
        <taxon>Thermodesulfobacteriota</taxon>
        <taxon>Desulfovibrionia</taxon>
        <taxon>Desulfovibrionales</taxon>
        <taxon>Desulfomicrobiaceae</taxon>
        <taxon>Desulfomicrobium</taxon>
    </lineage>
</organism>
<evidence type="ECO:0000313" key="9">
    <source>
        <dbReference type="EMBL" id="SFK39159.1"/>
    </source>
</evidence>
<dbReference type="OrthoDB" id="9786870at2"/>
<dbReference type="PANTHER" id="PTHR30443:SF2">
    <property type="entry name" value="PHOSPHOETHANOLAMINE TRANSFERASE EPTC"/>
    <property type="match status" value="1"/>
</dbReference>
<evidence type="ECO:0000256" key="6">
    <source>
        <dbReference type="ARBA" id="ARBA00023136"/>
    </source>
</evidence>
<comment type="subcellular location">
    <subcellularLocation>
        <location evidence="1">Cell membrane</location>
        <topology evidence="1">Multi-pass membrane protein</topology>
    </subcellularLocation>
</comment>
<keyword evidence="5 7" id="KW-1133">Transmembrane helix</keyword>
<dbReference type="SUPFAM" id="SSF53649">
    <property type="entry name" value="Alkaline phosphatase-like"/>
    <property type="match status" value="1"/>
</dbReference>
<evidence type="ECO:0000256" key="5">
    <source>
        <dbReference type="ARBA" id="ARBA00022989"/>
    </source>
</evidence>
<name>A0A1I3Z6J0_9BACT</name>
<dbReference type="STRING" id="52560.SAMN04488082_12257"/>
<dbReference type="Proteomes" id="UP000198635">
    <property type="component" value="Unassembled WGS sequence"/>
</dbReference>
<feature type="transmembrane region" description="Helical" evidence="7">
    <location>
        <begin position="130"/>
        <end position="149"/>
    </location>
</feature>
<dbReference type="GO" id="GO:0005886">
    <property type="term" value="C:plasma membrane"/>
    <property type="evidence" value="ECO:0007669"/>
    <property type="project" value="UniProtKB-SubCell"/>
</dbReference>
<evidence type="ECO:0000256" key="2">
    <source>
        <dbReference type="ARBA" id="ARBA00022475"/>
    </source>
</evidence>
<evidence type="ECO:0000256" key="1">
    <source>
        <dbReference type="ARBA" id="ARBA00004651"/>
    </source>
</evidence>
<dbReference type="InterPro" id="IPR000917">
    <property type="entry name" value="Sulfatase_N"/>
</dbReference>